<evidence type="ECO:0000313" key="12">
    <source>
        <dbReference type="Proteomes" id="UP000594454"/>
    </source>
</evidence>
<dbReference type="FunCoup" id="A0A7R8YYM0">
    <property type="interactions" value="40"/>
</dbReference>
<dbReference type="Pfam" id="PF24061">
    <property type="entry name" value="LBD_receptor"/>
    <property type="match status" value="1"/>
</dbReference>
<dbReference type="PANTHER" id="PTHR42643:SF30">
    <property type="entry name" value="IONOTROPIC RECEPTOR 40A-RELATED"/>
    <property type="match status" value="1"/>
</dbReference>
<dbReference type="PANTHER" id="PTHR42643">
    <property type="entry name" value="IONOTROPIC RECEPTOR 20A-RELATED"/>
    <property type="match status" value="1"/>
</dbReference>
<dbReference type="InterPro" id="IPR052192">
    <property type="entry name" value="Insect_Ionotropic_Sensory_Rcpt"/>
</dbReference>
<evidence type="ECO:0000256" key="9">
    <source>
        <dbReference type="SAM" id="SignalP"/>
    </source>
</evidence>
<dbReference type="GO" id="GO:0005886">
    <property type="term" value="C:plasma membrane"/>
    <property type="evidence" value="ECO:0007669"/>
    <property type="project" value="UniProtKB-SubCell"/>
</dbReference>
<gene>
    <name evidence="11" type="ORF">HERILL_LOCUS13122</name>
</gene>
<evidence type="ECO:0000256" key="4">
    <source>
        <dbReference type="ARBA" id="ARBA00022989"/>
    </source>
</evidence>
<sequence length="627" mass="72908">MRIILGLLILVAPLHTEGFCEDLFGKPTYKTSLSEAVVNVIQKFFTANQADIQILSRKSGDDFSLLYLVNEILFRIRGAISYMHWHEHLPKRIMPSTYNMLVVDDYRSFQRIYERLSKRSVNFDGYFLIIISENLEGNMEATLNRIFLDCYNRYITNVNILIRRADPDSEIIDMYTYFPFTETQCQDTQPVLHDSFVDGKFSLNVTIFPNKVRNIHRCPFTIVTWHNPPHMFIKNEPGRYILDGIDGNILGIIQRKLNFSLRFDFSAANRGNILQNGTATGALALILNGHGNITICAHGYVFTRPSRISASTNYFSASVVFAIPARKCYSSFEKLFFVFKHAVWYLTLGTYVAAIILVAVARFFSKKVVNFIIGDRNDSPYLNMFTISTGVPVYRLPKRNFARYLLMVWTLSWLVLRSAYQGALFHYLQKSEPRPQVLTLMSLLNNGFTLFVPEDCLPWFSDFPEIRRRVALMNMSLWEYFEKMQDPEYKGVVLTTDIQIDYYNHRNRNKTQIKSLEERMFSSPQNIFYPKYSYLVTTIDLIIQDCLSGGLVTHWVKTFLHEPASESSTAHNPISYFDLKGAFWLTSMLLLLCILIFFLELLTWKMRNAWIVKICRRKIPVNNRNVH</sequence>
<proteinExistence type="predicted"/>
<evidence type="ECO:0000256" key="3">
    <source>
        <dbReference type="ARBA" id="ARBA00022692"/>
    </source>
</evidence>
<feature type="signal peptide" evidence="9">
    <location>
        <begin position="1"/>
        <end position="18"/>
    </location>
</feature>
<keyword evidence="3 8" id="KW-0812">Transmembrane</keyword>
<evidence type="ECO:0000256" key="6">
    <source>
        <dbReference type="ARBA" id="ARBA00023170"/>
    </source>
</evidence>
<feature type="transmembrane region" description="Helical" evidence="8">
    <location>
        <begin position="404"/>
        <end position="428"/>
    </location>
</feature>
<feature type="transmembrane region" description="Helical" evidence="8">
    <location>
        <begin position="342"/>
        <end position="364"/>
    </location>
</feature>
<feature type="chain" id="PRO_5031538070" description="Putative ionotropic receptor ligand binding domain-containing protein" evidence="9">
    <location>
        <begin position="19"/>
        <end position="627"/>
    </location>
</feature>
<keyword evidence="4 8" id="KW-1133">Transmembrane helix</keyword>
<keyword evidence="2" id="KW-1003">Cell membrane</keyword>
<keyword evidence="7" id="KW-0325">Glycoprotein</keyword>
<evidence type="ECO:0000256" key="7">
    <source>
        <dbReference type="ARBA" id="ARBA00023180"/>
    </source>
</evidence>
<dbReference type="InterPro" id="IPR056198">
    <property type="entry name" value="LBD_receptor"/>
</dbReference>
<evidence type="ECO:0000256" key="8">
    <source>
        <dbReference type="SAM" id="Phobius"/>
    </source>
</evidence>
<keyword evidence="9" id="KW-0732">Signal</keyword>
<keyword evidence="6" id="KW-0675">Receptor</keyword>
<name>A0A7R8YYM0_HERIL</name>
<reference evidence="11 12" key="1">
    <citation type="submission" date="2020-11" db="EMBL/GenBank/DDBJ databases">
        <authorList>
            <person name="Wallbank WR R."/>
            <person name="Pardo Diaz C."/>
            <person name="Kozak K."/>
            <person name="Martin S."/>
            <person name="Jiggins C."/>
            <person name="Moest M."/>
            <person name="Warren A I."/>
            <person name="Generalovic N T."/>
            <person name="Byers J.R.P. K."/>
            <person name="Montejo-Kovacevich G."/>
            <person name="Yen C E."/>
        </authorList>
    </citation>
    <scope>NUCLEOTIDE SEQUENCE [LARGE SCALE GENOMIC DNA]</scope>
</reference>
<dbReference type="SUPFAM" id="SSF53850">
    <property type="entry name" value="Periplasmic binding protein-like II"/>
    <property type="match status" value="1"/>
</dbReference>
<feature type="transmembrane region" description="Helical" evidence="8">
    <location>
        <begin position="582"/>
        <end position="604"/>
    </location>
</feature>
<feature type="domain" description="Putative ionotropic receptor ligand binding" evidence="10">
    <location>
        <begin position="29"/>
        <end position="214"/>
    </location>
</feature>
<evidence type="ECO:0000313" key="11">
    <source>
        <dbReference type="EMBL" id="CAD7090654.1"/>
    </source>
</evidence>
<protein>
    <recommendedName>
        <fullName evidence="10">Putative ionotropic receptor ligand binding domain-containing protein</fullName>
    </recommendedName>
</protein>
<keyword evidence="12" id="KW-1185">Reference proteome</keyword>
<keyword evidence="5 8" id="KW-0472">Membrane</keyword>
<evidence type="ECO:0000259" key="10">
    <source>
        <dbReference type="Pfam" id="PF24061"/>
    </source>
</evidence>
<dbReference type="OrthoDB" id="8050636at2759"/>
<accession>A0A7R8YYM0</accession>
<comment type="subcellular location">
    <subcellularLocation>
        <location evidence="1">Cell membrane</location>
        <topology evidence="1">Multi-pass membrane protein</topology>
    </subcellularLocation>
</comment>
<evidence type="ECO:0000256" key="5">
    <source>
        <dbReference type="ARBA" id="ARBA00023136"/>
    </source>
</evidence>
<dbReference type="EMBL" id="LR899013">
    <property type="protein sequence ID" value="CAD7090654.1"/>
    <property type="molecule type" value="Genomic_DNA"/>
</dbReference>
<dbReference type="Gene3D" id="3.40.190.10">
    <property type="entry name" value="Periplasmic binding protein-like II"/>
    <property type="match status" value="1"/>
</dbReference>
<evidence type="ECO:0000256" key="1">
    <source>
        <dbReference type="ARBA" id="ARBA00004651"/>
    </source>
</evidence>
<dbReference type="InParanoid" id="A0A7R8YYM0"/>
<evidence type="ECO:0000256" key="2">
    <source>
        <dbReference type="ARBA" id="ARBA00022475"/>
    </source>
</evidence>
<organism evidence="11 12">
    <name type="scientific">Hermetia illucens</name>
    <name type="common">Black soldier fly</name>
    <dbReference type="NCBI Taxonomy" id="343691"/>
    <lineage>
        <taxon>Eukaryota</taxon>
        <taxon>Metazoa</taxon>
        <taxon>Ecdysozoa</taxon>
        <taxon>Arthropoda</taxon>
        <taxon>Hexapoda</taxon>
        <taxon>Insecta</taxon>
        <taxon>Pterygota</taxon>
        <taxon>Neoptera</taxon>
        <taxon>Endopterygota</taxon>
        <taxon>Diptera</taxon>
        <taxon>Brachycera</taxon>
        <taxon>Stratiomyomorpha</taxon>
        <taxon>Stratiomyidae</taxon>
        <taxon>Hermetiinae</taxon>
        <taxon>Hermetia</taxon>
    </lineage>
</organism>
<dbReference type="Proteomes" id="UP000594454">
    <property type="component" value="Chromosome 5"/>
</dbReference>
<dbReference type="AlphaFoldDB" id="A0A7R8YYM0"/>